<dbReference type="Proteomes" id="UP000003448">
    <property type="component" value="Unassembled WGS sequence"/>
</dbReference>
<gene>
    <name evidence="2" type="ORF">MILUP08_40489</name>
</gene>
<evidence type="ECO:0000313" key="2">
    <source>
        <dbReference type="EMBL" id="CCH15581.1"/>
    </source>
</evidence>
<protein>
    <submittedName>
        <fullName evidence="2">Uncharacterized protein</fullName>
    </submittedName>
</protein>
<organism evidence="2 3">
    <name type="scientific">Micromonospora lupini str. Lupac 08</name>
    <dbReference type="NCBI Taxonomy" id="1150864"/>
    <lineage>
        <taxon>Bacteria</taxon>
        <taxon>Bacillati</taxon>
        <taxon>Actinomycetota</taxon>
        <taxon>Actinomycetes</taxon>
        <taxon>Micromonosporales</taxon>
        <taxon>Micromonosporaceae</taxon>
        <taxon>Micromonospora</taxon>
    </lineage>
</organism>
<sequence>MSRCCCDVRYVVGGSPTPDRPETGHPLWPPVPAAVGIPVLGVGGSSHPTKEKPRHDARTTCA</sequence>
<dbReference type="AlphaFoldDB" id="I0KVI4"/>
<dbReference type="EMBL" id="CAIE01000006">
    <property type="protein sequence ID" value="CCH15581.1"/>
    <property type="molecule type" value="Genomic_DNA"/>
</dbReference>
<evidence type="ECO:0000256" key="1">
    <source>
        <dbReference type="SAM" id="MobiDB-lite"/>
    </source>
</evidence>
<feature type="compositionally biased region" description="Basic and acidic residues" evidence="1">
    <location>
        <begin position="48"/>
        <end position="62"/>
    </location>
</feature>
<comment type="caution">
    <text evidence="2">The sequence shown here is derived from an EMBL/GenBank/DDBJ whole genome shotgun (WGS) entry which is preliminary data.</text>
</comment>
<evidence type="ECO:0000313" key="3">
    <source>
        <dbReference type="Proteomes" id="UP000003448"/>
    </source>
</evidence>
<proteinExistence type="predicted"/>
<accession>I0KVI4</accession>
<name>I0KVI4_9ACTN</name>
<keyword evidence="3" id="KW-1185">Reference proteome</keyword>
<reference evidence="3" key="1">
    <citation type="journal article" date="2012" name="J. Bacteriol.">
        <title>Genome Sequence of Micromonospora lupini Lupac 08, Isolated from Root Nodules of Lupinus angustifolius.</title>
        <authorList>
            <person name="Alonso-Vega P."/>
            <person name="Normand P."/>
            <person name="Bacigalupe R."/>
            <person name="Pujic P."/>
            <person name="Lajus A."/>
            <person name="Vallenet D."/>
            <person name="Carro L."/>
            <person name="Coll P."/>
            <person name="Trujillo M.E."/>
        </authorList>
    </citation>
    <scope>NUCLEOTIDE SEQUENCE [LARGE SCALE GENOMIC DNA]</scope>
    <source>
        <strain evidence="3">Lupac 08</strain>
    </source>
</reference>
<feature type="region of interest" description="Disordered" evidence="1">
    <location>
        <begin position="40"/>
        <end position="62"/>
    </location>
</feature>